<dbReference type="InterPro" id="IPR001370">
    <property type="entry name" value="BIR_rpt"/>
</dbReference>
<dbReference type="SMART" id="SM00238">
    <property type="entry name" value="BIR"/>
    <property type="match status" value="3"/>
</dbReference>
<dbReference type="Pfam" id="PF00653">
    <property type="entry name" value="BIR"/>
    <property type="match status" value="3"/>
</dbReference>
<keyword evidence="5" id="KW-0862">Zinc</keyword>
<evidence type="ECO:0000256" key="6">
    <source>
        <dbReference type="PROSITE-ProRule" id="PRU00175"/>
    </source>
</evidence>
<dbReference type="STRING" id="7574.A0A1S3K006"/>
<feature type="compositionally biased region" description="Basic and acidic residues" evidence="7">
    <location>
        <begin position="147"/>
        <end position="156"/>
    </location>
</feature>
<dbReference type="GO" id="GO:0005737">
    <property type="term" value="C:cytoplasm"/>
    <property type="evidence" value="ECO:0007669"/>
    <property type="project" value="TreeGrafter"/>
</dbReference>
<feature type="domain" description="RING-type" evidence="8">
    <location>
        <begin position="570"/>
        <end position="605"/>
    </location>
</feature>
<dbReference type="OrthoDB" id="4034597at2759"/>
<dbReference type="RefSeq" id="XP_013415980.1">
    <property type="nucleotide sequence ID" value="XM_013560526.1"/>
</dbReference>
<dbReference type="InParanoid" id="A0A1S3K006"/>
<evidence type="ECO:0000256" key="3">
    <source>
        <dbReference type="ARBA" id="ARBA00022723"/>
    </source>
</evidence>
<dbReference type="FunFam" id="1.10.1170.10:FF:000003">
    <property type="entry name" value="E3 ubiquitin-protein ligase XIAP"/>
    <property type="match status" value="1"/>
</dbReference>
<dbReference type="GeneID" id="106177680"/>
<dbReference type="PROSITE" id="PS01282">
    <property type="entry name" value="BIR_REPEAT_1"/>
    <property type="match status" value="1"/>
</dbReference>
<dbReference type="InterPro" id="IPR050784">
    <property type="entry name" value="IAP"/>
</dbReference>
<evidence type="ECO:0000259" key="8">
    <source>
        <dbReference type="PROSITE" id="PS50089"/>
    </source>
</evidence>
<evidence type="ECO:0000256" key="7">
    <source>
        <dbReference type="SAM" id="MobiDB-lite"/>
    </source>
</evidence>
<keyword evidence="3" id="KW-0479">Metal-binding</keyword>
<dbReference type="FunCoup" id="A0A1S3K006">
    <property type="interactions" value="2495"/>
</dbReference>
<dbReference type="Pfam" id="PF13920">
    <property type="entry name" value="zf-C3HC4_3"/>
    <property type="match status" value="1"/>
</dbReference>
<dbReference type="Gene3D" id="3.30.40.10">
    <property type="entry name" value="Zinc/RING finger domain, C3HC4 (zinc finger)"/>
    <property type="match status" value="1"/>
</dbReference>
<sequence>MAASSVLSPLALNDYQDRLTAGENVSEKVYQFKRLCSFQHWPEWAKASPARLARAGFFYTGAGDKVECYSCHGTLENWKHGENPLERHRQFYPACPHVKGVDKENRPISSEGVESELVSSLQENGDAGRDTVTDTVSYVLSVVEHRTTSQAREQHRLPSSALVQGNDNAHPGRESTDLSSVENNYPFSNLAQQQNVSSHDNHIFGLMQDENARRASYPVGWSAICPISPDELAKAGFFCMNSGDLVQCAFCRGAVRNWETGDSPFFEHKKHFPLCQFVLNRLEQEQRQSNSVPQSNTFSNSSNVPDLLLDESPIVTERPKHPEYAVEQNRIASYQKWPINKKQTPRDLAQAGFYYAGFGDNVKCFFCSGGLRNWEAQDVPWREHARWFPKCGFVKQCKGVTFIREVQRERTMGGASRGHSADGHPVEAREIKARLDTPMAQTVANMGYSKAKLRQAIEQRLRTHGDDFPNLQAFVEAVLDLDDGEEQTSVGNMRETSQASSVVQPRSDNSLQVQSQPQGQESSNTKQADPKTGNSAKDKKDENSASKVSVVDEKERLRLENVEMMMQRMCKKCSDNEASIVLLPCAHLVSCATCVVGLTRCPVCDLKIQGTVRAYLP</sequence>
<evidence type="ECO:0000256" key="5">
    <source>
        <dbReference type="ARBA" id="ARBA00022833"/>
    </source>
</evidence>
<feature type="compositionally biased region" description="Low complexity" evidence="7">
    <location>
        <begin position="109"/>
        <end position="123"/>
    </location>
</feature>
<dbReference type="SUPFAM" id="SSF57924">
    <property type="entry name" value="Inhibitor of apoptosis (IAP) repeat"/>
    <property type="match status" value="3"/>
</dbReference>
<feature type="compositionally biased region" description="Polar residues" evidence="7">
    <location>
        <begin position="487"/>
        <end position="535"/>
    </location>
</feature>
<dbReference type="InterPro" id="IPR013083">
    <property type="entry name" value="Znf_RING/FYVE/PHD"/>
</dbReference>
<accession>A0A1S3K006</accession>
<dbReference type="Gene3D" id="1.10.1170.10">
    <property type="entry name" value="Inhibitor Of Apoptosis Protein (2mihbC-IAP-1), Chain A"/>
    <property type="match status" value="3"/>
</dbReference>
<evidence type="ECO:0000313" key="9">
    <source>
        <dbReference type="Proteomes" id="UP000085678"/>
    </source>
</evidence>
<dbReference type="PROSITE" id="PS50089">
    <property type="entry name" value="ZF_RING_2"/>
    <property type="match status" value="1"/>
</dbReference>
<dbReference type="Proteomes" id="UP000085678">
    <property type="component" value="Unplaced"/>
</dbReference>
<feature type="region of interest" description="Disordered" evidence="7">
    <location>
        <begin position="147"/>
        <end position="183"/>
    </location>
</feature>
<comment type="similarity">
    <text evidence="1">Belongs to the IAP family.</text>
</comment>
<gene>
    <name evidence="10" type="primary">LOC106177680</name>
</gene>
<dbReference type="GO" id="GO:0043066">
    <property type="term" value="P:negative regulation of apoptotic process"/>
    <property type="evidence" value="ECO:0007669"/>
    <property type="project" value="TreeGrafter"/>
</dbReference>
<dbReference type="AlphaFoldDB" id="A0A1S3K006"/>
<feature type="compositionally biased region" description="Basic and acidic residues" evidence="7">
    <location>
        <begin position="536"/>
        <end position="552"/>
    </location>
</feature>
<keyword evidence="2" id="KW-0053">Apoptosis</keyword>
<evidence type="ECO:0000256" key="4">
    <source>
        <dbReference type="ARBA" id="ARBA00022771"/>
    </source>
</evidence>
<dbReference type="KEGG" id="lak:106177680"/>
<evidence type="ECO:0000256" key="2">
    <source>
        <dbReference type="ARBA" id="ARBA00022703"/>
    </source>
</evidence>
<dbReference type="CDD" id="cd16510">
    <property type="entry name" value="RING-HC_IAPs"/>
    <property type="match status" value="1"/>
</dbReference>
<dbReference type="GO" id="GO:0061630">
    <property type="term" value="F:ubiquitin protein ligase activity"/>
    <property type="evidence" value="ECO:0007669"/>
    <property type="project" value="TreeGrafter"/>
</dbReference>
<dbReference type="PANTHER" id="PTHR10044:SF139">
    <property type="entry name" value="DEATH-ASSOCIATED INHIBITOR OF APOPTOSIS 2"/>
    <property type="match status" value="1"/>
</dbReference>
<reference evidence="10" key="1">
    <citation type="submission" date="2025-08" db="UniProtKB">
        <authorList>
            <consortium name="RefSeq"/>
        </authorList>
    </citation>
    <scope>IDENTIFICATION</scope>
    <source>
        <tissue evidence="10">Gonads</tissue>
    </source>
</reference>
<dbReference type="CDD" id="cd14321">
    <property type="entry name" value="UBA_IAPs"/>
    <property type="match status" value="1"/>
</dbReference>
<dbReference type="GO" id="GO:0008270">
    <property type="term" value="F:zinc ion binding"/>
    <property type="evidence" value="ECO:0007669"/>
    <property type="project" value="UniProtKB-KW"/>
</dbReference>
<name>A0A1S3K006_LINAN</name>
<dbReference type="PROSITE" id="PS50143">
    <property type="entry name" value="BIR_REPEAT_2"/>
    <property type="match status" value="3"/>
</dbReference>
<feature type="region of interest" description="Disordered" evidence="7">
    <location>
        <begin position="102"/>
        <end position="130"/>
    </location>
</feature>
<dbReference type="GO" id="GO:0031398">
    <property type="term" value="P:positive regulation of protein ubiquitination"/>
    <property type="evidence" value="ECO:0007669"/>
    <property type="project" value="TreeGrafter"/>
</dbReference>
<dbReference type="FunFam" id="1.10.1170.10:FF:000002">
    <property type="entry name" value="Baculoviral IAP repeat containing 7"/>
    <property type="match status" value="1"/>
</dbReference>
<keyword evidence="4 6" id="KW-0863">Zinc-finger</keyword>
<keyword evidence="9" id="KW-1185">Reference proteome</keyword>
<dbReference type="CDD" id="cd00022">
    <property type="entry name" value="BIR"/>
    <property type="match status" value="3"/>
</dbReference>
<dbReference type="Gene3D" id="1.10.8.10">
    <property type="entry name" value="DNA helicase RuvA subunit, C-terminal domain"/>
    <property type="match status" value="1"/>
</dbReference>
<protein>
    <submittedName>
        <fullName evidence="10">Baculoviral IAP repeat-containing protein 7-like</fullName>
    </submittedName>
</protein>
<dbReference type="GO" id="GO:0006915">
    <property type="term" value="P:apoptotic process"/>
    <property type="evidence" value="ECO:0007669"/>
    <property type="project" value="UniProtKB-KW"/>
</dbReference>
<proteinExistence type="inferred from homology"/>
<dbReference type="PANTHER" id="PTHR10044">
    <property type="entry name" value="INHIBITOR OF APOPTOSIS"/>
    <property type="match status" value="1"/>
</dbReference>
<organism evidence="9 10">
    <name type="scientific">Lingula anatina</name>
    <name type="common">Brachiopod</name>
    <name type="synonym">Lingula unguis</name>
    <dbReference type="NCBI Taxonomy" id="7574"/>
    <lineage>
        <taxon>Eukaryota</taxon>
        <taxon>Metazoa</taxon>
        <taxon>Spiralia</taxon>
        <taxon>Lophotrochozoa</taxon>
        <taxon>Brachiopoda</taxon>
        <taxon>Linguliformea</taxon>
        <taxon>Lingulata</taxon>
        <taxon>Lingulida</taxon>
        <taxon>Linguloidea</taxon>
        <taxon>Lingulidae</taxon>
        <taxon>Lingula</taxon>
    </lineage>
</organism>
<evidence type="ECO:0000313" key="10">
    <source>
        <dbReference type="RefSeq" id="XP_013415980.1"/>
    </source>
</evidence>
<feature type="region of interest" description="Disordered" evidence="7">
    <location>
        <begin position="486"/>
        <end position="552"/>
    </location>
</feature>
<dbReference type="GO" id="GO:0043027">
    <property type="term" value="F:cysteine-type endopeptidase inhibitor activity involved in apoptotic process"/>
    <property type="evidence" value="ECO:0007669"/>
    <property type="project" value="TreeGrafter"/>
</dbReference>
<dbReference type="InterPro" id="IPR001841">
    <property type="entry name" value="Znf_RING"/>
</dbReference>
<dbReference type="GO" id="GO:0051726">
    <property type="term" value="P:regulation of cell cycle"/>
    <property type="evidence" value="ECO:0007669"/>
    <property type="project" value="TreeGrafter"/>
</dbReference>
<evidence type="ECO:0000256" key="1">
    <source>
        <dbReference type="ARBA" id="ARBA00006672"/>
    </source>
</evidence>
<dbReference type="GO" id="GO:0005634">
    <property type="term" value="C:nucleus"/>
    <property type="evidence" value="ECO:0007669"/>
    <property type="project" value="TreeGrafter"/>
</dbReference>